<sequence length="126" mass="14720">MKIHEMVAKPPAMCSHFAKDLRPEQYIKNSFQQAILRRYGKCGYQKGCKSVDEHKLHKGGHKGLNRCVTTTQSKIVQYDKYVKVFHKYSNTKRHKIRHTGKNPFICKECGKSFCMLSQLTQHEIIH</sequence>
<dbReference type="GO" id="GO:0008270">
    <property type="term" value="F:zinc ion binding"/>
    <property type="evidence" value="ECO:0007669"/>
    <property type="project" value="UniProtKB-KW"/>
</dbReference>
<evidence type="ECO:0000313" key="8">
    <source>
        <dbReference type="EMBL" id="PNI24785.1"/>
    </source>
</evidence>
<dbReference type="InterPro" id="IPR013087">
    <property type="entry name" value="Znf_C2H2_type"/>
</dbReference>
<dbReference type="Gene3D" id="3.30.160.60">
    <property type="entry name" value="Classic Zinc Finger"/>
    <property type="match status" value="1"/>
</dbReference>
<protein>
    <submittedName>
        <fullName evidence="8">ZNF708 isoform 4</fullName>
    </submittedName>
</protein>
<dbReference type="PANTHER" id="PTHR24384">
    <property type="entry name" value="FINGER PUTATIVE TRANSCRIPTION FACTOR FAMILY-RELATED"/>
    <property type="match status" value="1"/>
</dbReference>
<dbReference type="EMBL" id="NBAG03000435">
    <property type="protein sequence ID" value="PNI24785.1"/>
    <property type="molecule type" value="Genomic_DNA"/>
</dbReference>
<evidence type="ECO:0000256" key="1">
    <source>
        <dbReference type="ARBA" id="ARBA00022723"/>
    </source>
</evidence>
<evidence type="ECO:0000259" key="7">
    <source>
        <dbReference type="PROSITE" id="PS50157"/>
    </source>
</evidence>
<keyword evidence="5" id="KW-0539">Nucleus</keyword>
<dbReference type="InterPro" id="IPR036236">
    <property type="entry name" value="Znf_C2H2_sf"/>
</dbReference>
<keyword evidence="2" id="KW-0677">Repeat</keyword>
<name>A0A2J8JPS5_PANTR</name>
<evidence type="ECO:0000256" key="2">
    <source>
        <dbReference type="ARBA" id="ARBA00022737"/>
    </source>
</evidence>
<evidence type="ECO:0000256" key="3">
    <source>
        <dbReference type="ARBA" id="ARBA00022771"/>
    </source>
</evidence>
<dbReference type="InterPro" id="IPR050752">
    <property type="entry name" value="C2H2-ZF_domain"/>
</dbReference>
<gene>
    <name evidence="8" type="ORF">CK820_G0045586</name>
</gene>
<dbReference type="PANTHER" id="PTHR24384:SF115">
    <property type="entry name" value="ZINC FINGER PROTEIN 675"/>
    <property type="match status" value="1"/>
</dbReference>
<keyword evidence="3 6" id="KW-0863">Zinc-finger</keyword>
<organism evidence="8 9">
    <name type="scientific">Pan troglodytes</name>
    <name type="common">Chimpanzee</name>
    <dbReference type="NCBI Taxonomy" id="9598"/>
    <lineage>
        <taxon>Eukaryota</taxon>
        <taxon>Metazoa</taxon>
        <taxon>Chordata</taxon>
        <taxon>Craniata</taxon>
        <taxon>Vertebrata</taxon>
        <taxon>Euteleostomi</taxon>
        <taxon>Mammalia</taxon>
        <taxon>Eutheria</taxon>
        <taxon>Euarchontoglires</taxon>
        <taxon>Primates</taxon>
        <taxon>Haplorrhini</taxon>
        <taxon>Catarrhini</taxon>
        <taxon>Hominidae</taxon>
        <taxon>Pan</taxon>
    </lineage>
</organism>
<dbReference type="AlphaFoldDB" id="A0A2J8JPS5"/>
<dbReference type="PROSITE" id="PS00028">
    <property type="entry name" value="ZINC_FINGER_C2H2_1"/>
    <property type="match status" value="1"/>
</dbReference>
<accession>A0A2J8JPS5</accession>
<feature type="non-terminal residue" evidence="8">
    <location>
        <position position="126"/>
    </location>
</feature>
<evidence type="ECO:0000313" key="9">
    <source>
        <dbReference type="Proteomes" id="UP000236370"/>
    </source>
</evidence>
<keyword evidence="4" id="KW-0862">Zinc</keyword>
<evidence type="ECO:0000256" key="4">
    <source>
        <dbReference type="ARBA" id="ARBA00022833"/>
    </source>
</evidence>
<keyword evidence="1" id="KW-0479">Metal-binding</keyword>
<proteinExistence type="predicted"/>
<feature type="domain" description="C2H2-type" evidence="7">
    <location>
        <begin position="104"/>
        <end position="126"/>
    </location>
</feature>
<dbReference type="SUPFAM" id="SSF57667">
    <property type="entry name" value="beta-beta-alpha zinc fingers"/>
    <property type="match status" value="1"/>
</dbReference>
<evidence type="ECO:0000256" key="6">
    <source>
        <dbReference type="PROSITE-ProRule" id="PRU00042"/>
    </source>
</evidence>
<comment type="caution">
    <text evidence="8">The sequence shown here is derived from an EMBL/GenBank/DDBJ whole genome shotgun (WGS) entry which is preliminary data.</text>
</comment>
<evidence type="ECO:0000256" key="5">
    <source>
        <dbReference type="ARBA" id="ARBA00023242"/>
    </source>
</evidence>
<reference evidence="8 9" key="1">
    <citation type="submission" date="2017-12" db="EMBL/GenBank/DDBJ databases">
        <title>High-resolution comparative analysis of great ape genomes.</title>
        <authorList>
            <person name="Pollen A."/>
            <person name="Hastie A."/>
            <person name="Hormozdiari F."/>
            <person name="Dougherty M."/>
            <person name="Liu R."/>
            <person name="Chaisson M."/>
            <person name="Hoppe E."/>
            <person name="Hill C."/>
            <person name="Pang A."/>
            <person name="Hillier L."/>
            <person name="Baker C."/>
            <person name="Armstrong J."/>
            <person name="Shendure J."/>
            <person name="Paten B."/>
            <person name="Wilson R."/>
            <person name="Chao H."/>
            <person name="Schneider V."/>
            <person name="Ventura M."/>
            <person name="Kronenberg Z."/>
            <person name="Murali S."/>
            <person name="Gordon D."/>
            <person name="Cantsilieris S."/>
            <person name="Munson K."/>
            <person name="Nelson B."/>
            <person name="Raja A."/>
            <person name="Underwood J."/>
            <person name="Diekhans M."/>
            <person name="Fiddes I."/>
            <person name="Haussler D."/>
            <person name="Eichler E."/>
        </authorList>
    </citation>
    <scope>NUCLEOTIDE SEQUENCE [LARGE SCALE GENOMIC DNA]</scope>
    <source>
        <strain evidence="8">Yerkes chimp pedigree #C0471</strain>
    </source>
</reference>
<dbReference type="Proteomes" id="UP000236370">
    <property type="component" value="Unassembled WGS sequence"/>
</dbReference>
<dbReference type="FunFam" id="3.30.160.60:FF:002767">
    <property type="entry name" value="Zinc finger protein 955A"/>
    <property type="match status" value="1"/>
</dbReference>
<dbReference type="PROSITE" id="PS50157">
    <property type="entry name" value="ZINC_FINGER_C2H2_2"/>
    <property type="match status" value="1"/>
</dbReference>